<dbReference type="InterPro" id="IPR036390">
    <property type="entry name" value="WH_DNA-bd_sf"/>
</dbReference>
<dbReference type="SUPFAM" id="SSF46785">
    <property type="entry name" value="Winged helix' DNA-binding domain"/>
    <property type="match status" value="1"/>
</dbReference>
<accession>A0ABC9Z176</accession>
<evidence type="ECO:0000313" key="1">
    <source>
        <dbReference type="EMBL" id="GAP31469.1"/>
    </source>
</evidence>
<protein>
    <recommendedName>
        <fullName evidence="3">MarR family transcriptional regulator</fullName>
    </recommendedName>
</protein>
<dbReference type="RefSeq" id="WP_152649392.1">
    <property type="nucleotide sequence ID" value="NZ_AP028459.1"/>
</dbReference>
<comment type="caution">
    <text evidence="1">The sequence shown here is derived from an EMBL/GenBank/DDBJ whole genome shotgun (WGS) entry which is preliminary data.</text>
</comment>
<evidence type="ECO:0008006" key="3">
    <source>
        <dbReference type="Google" id="ProtNLM"/>
    </source>
</evidence>
<reference evidence="2" key="1">
    <citation type="submission" date="2015-07" db="EMBL/GenBank/DDBJ databases">
        <title>Nocardia seriolae U-1 whole genome shotgun sequence.</title>
        <authorList>
            <person name="Imajoh M."/>
            <person name="Fukumoto Y."/>
            <person name="Sukeda M."/>
            <person name="Yamane J."/>
            <person name="Yamasaki K."/>
            <person name="Shimizu M."/>
            <person name="Ohnishi K."/>
            <person name="Oshima S."/>
        </authorList>
    </citation>
    <scope>NUCLEOTIDE SEQUENCE [LARGE SCALE GENOMIC DNA]</scope>
    <source>
        <strain evidence="2">U-1</strain>
    </source>
</reference>
<dbReference type="AlphaFoldDB" id="A0ABC9Z176"/>
<evidence type="ECO:0000313" key="2">
    <source>
        <dbReference type="Proteomes" id="UP000037179"/>
    </source>
</evidence>
<name>A0ABC9Z176_9NOCA</name>
<sequence length="84" mass="9638">MALSEPEAKVLGALFYSNGMQVLTVQRIRLTTRLSEGSVRRALLRLARTGLALSTQQRPANWRPTERGRWVINKPPYIEYVRMP</sequence>
<keyword evidence="2" id="KW-1185">Reference proteome</keyword>
<proteinExistence type="predicted"/>
<gene>
    <name evidence="1" type="ORF">NSK11_contig00115-0024</name>
</gene>
<dbReference type="EMBL" id="BBYQ01000115">
    <property type="protein sequence ID" value="GAP31469.1"/>
    <property type="molecule type" value="Genomic_DNA"/>
</dbReference>
<dbReference type="Proteomes" id="UP000037179">
    <property type="component" value="Unassembled WGS sequence"/>
</dbReference>
<reference evidence="1 2" key="2">
    <citation type="journal article" date="2016" name="Genome Announc.">
        <title>Draft Genome Sequence of Erythromycin- and Oxytetracycline-Sensitive Nocardia seriolae Strain U-1 (NBRC 110359).</title>
        <authorList>
            <person name="Imajoh M."/>
            <person name="Sukeda M."/>
            <person name="Shimizu M."/>
            <person name="Yamane J."/>
            <person name="Ohnishi K."/>
            <person name="Oshima S."/>
        </authorList>
    </citation>
    <scope>NUCLEOTIDE SEQUENCE [LARGE SCALE GENOMIC DNA]</scope>
    <source>
        <strain evidence="1 2">U-1</strain>
    </source>
</reference>
<organism evidence="1 2">
    <name type="scientific">Nocardia seriolae</name>
    <dbReference type="NCBI Taxonomy" id="37332"/>
    <lineage>
        <taxon>Bacteria</taxon>
        <taxon>Bacillati</taxon>
        <taxon>Actinomycetota</taxon>
        <taxon>Actinomycetes</taxon>
        <taxon>Mycobacteriales</taxon>
        <taxon>Nocardiaceae</taxon>
        <taxon>Nocardia</taxon>
    </lineage>
</organism>